<feature type="compositionally biased region" description="Basic and acidic residues" evidence="6">
    <location>
        <begin position="602"/>
        <end position="612"/>
    </location>
</feature>
<evidence type="ECO:0000313" key="8">
    <source>
        <dbReference type="EMBL" id="ODN04618.1"/>
    </source>
</evidence>
<dbReference type="GO" id="GO:0006508">
    <property type="term" value="P:proteolysis"/>
    <property type="evidence" value="ECO:0007669"/>
    <property type="project" value="InterPro"/>
</dbReference>
<dbReference type="CDD" id="cd00190">
    <property type="entry name" value="Tryp_SPc"/>
    <property type="match status" value="1"/>
</dbReference>
<reference evidence="8 9" key="1">
    <citation type="journal article" date="2016" name="Genome Biol. Evol.">
        <title>Gene Family Evolution Reflects Adaptation to Soil Environmental Stressors in the Genome of the Collembolan Orchesella cincta.</title>
        <authorList>
            <person name="Faddeeva-Vakhrusheva A."/>
            <person name="Derks M.F."/>
            <person name="Anvar S.Y."/>
            <person name="Agamennone V."/>
            <person name="Suring W."/>
            <person name="Smit S."/>
            <person name="van Straalen N.M."/>
            <person name="Roelofs D."/>
        </authorList>
    </citation>
    <scope>NUCLEOTIDE SEQUENCE [LARGE SCALE GENOMIC DNA]</scope>
    <source>
        <tissue evidence="8">Mixed pool</tissue>
    </source>
</reference>
<feature type="compositionally biased region" description="Pro residues" evidence="6">
    <location>
        <begin position="311"/>
        <end position="344"/>
    </location>
</feature>
<organism evidence="8 9">
    <name type="scientific">Orchesella cincta</name>
    <name type="common">Springtail</name>
    <name type="synonym">Podura cincta</name>
    <dbReference type="NCBI Taxonomy" id="48709"/>
    <lineage>
        <taxon>Eukaryota</taxon>
        <taxon>Metazoa</taxon>
        <taxon>Ecdysozoa</taxon>
        <taxon>Arthropoda</taxon>
        <taxon>Hexapoda</taxon>
        <taxon>Collembola</taxon>
        <taxon>Entomobryomorpha</taxon>
        <taxon>Entomobryoidea</taxon>
        <taxon>Orchesellidae</taxon>
        <taxon>Orchesellinae</taxon>
        <taxon>Orchesella</taxon>
    </lineage>
</organism>
<name>A0A1D2NH67_ORCCI</name>
<dbReference type="PROSITE" id="PS50240">
    <property type="entry name" value="TRYPSIN_DOM"/>
    <property type="match status" value="1"/>
</dbReference>
<dbReference type="PANTHER" id="PTHR24258:SF143">
    <property type="match status" value="1"/>
</dbReference>
<dbReference type="FunFam" id="2.40.10.10:FF:000038">
    <property type="entry name" value="Serine protease"/>
    <property type="match status" value="1"/>
</dbReference>
<feature type="compositionally biased region" description="Basic and acidic residues" evidence="6">
    <location>
        <begin position="9"/>
        <end position="34"/>
    </location>
</feature>
<comment type="subcellular location">
    <subcellularLocation>
        <location evidence="1">Secreted</location>
    </subcellularLocation>
</comment>
<sequence>NKSASPQKYKKEGNGKCQEDDERTKAKERETGHHASETIAKKACLSLSVFVILRNHLTYTMRIQQLLPGLAFAFLIAGSNGAPNGTKSFFPSSPRVDVNRGNADPYMAQASEFFPSSSNDDMKHLKFPEGSQKSSNSEAAQHQQQQAPSVIIPFETPNTTDEAEANEAIDVILKSARAGKSLNLAEGGEELVKVASDPVIREQLASGNEAEARGYIRNKLCSLGLMPCNHFGQVDKQGLLPPGAGYGIGPGHGQGGWAPGIPARDVALVQPVALKPVGHPIAAVPLDHHKPFPPAHHRGYGPHGHGKGIYGPPPPPHHRPGPPPRPYGPPPPPPGHGGIPPPGKPVIEHVHHHIHHQPPSVTVHHGPTYSGPDGFGPLSGSEEYGLSAKNPIAVSTPGGTNIATFIPQQSQKSQSLGEIETNSFNAGSSRFHSASSSSFSGSGSGHSGFNSNSGSGHSGFNSNSGSSGSSGFNSNSGSGSSGFNSGSSNFNGDYNRVEDCTCVRITDCASYDIVGQSTSGREIISGFGKPNYGQVGYGIDPRNKLASGIESNSTDSADGSSAEEDDSGESSGEAQNEARSSKTSIEADSSEDGESTTTLPEFEERVRSKRDTQTQTSVNVPVQDEQTAASGDGTSEPRQLNIGGNCPGGYVCCRNPRQNNLYKPSGSGSNNFQQVANSPFGGQNGNGINSNSFNQGQGQCGKRNARGITGRISNPGFTEGDTDYGEYPWQVAILKKDGYDNVYVCGGALLDNRHIITAAHCIKGHGPTELRVRLGEWDVNHETEFYPHVERDVAAIAIHPEFYAGNLFNDIAIVKMEGYIDFRQNPHISPICIPPKGYEFAGKRCFVTGWGKDAFGEIGKYQNVLKEVDLPVLNNFDCEQKLKRTRLGADFVLHPGFLCAGGEAGRDACKGDGGGPLVCEVGGTWQIGGIVSWGVGCGQQDVPGVYVKVSQYNDWIKKTIGGH</sequence>
<gene>
    <name evidence="8" type="ORF">Ocin01_02053</name>
</gene>
<dbReference type="AlphaFoldDB" id="A0A1D2NH67"/>
<dbReference type="Proteomes" id="UP000094527">
    <property type="component" value="Unassembled WGS sequence"/>
</dbReference>
<feature type="compositionally biased region" description="Polar residues" evidence="6">
    <location>
        <begin position="613"/>
        <end position="638"/>
    </location>
</feature>
<dbReference type="OrthoDB" id="5949700at2759"/>
<feature type="compositionally biased region" description="Polar residues" evidence="6">
    <location>
        <begin position="131"/>
        <end position="148"/>
    </location>
</feature>
<feature type="region of interest" description="Disordered" evidence="6">
    <location>
        <begin position="427"/>
        <end position="483"/>
    </location>
</feature>
<evidence type="ECO:0000313" key="9">
    <source>
        <dbReference type="Proteomes" id="UP000094527"/>
    </source>
</evidence>
<feature type="region of interest" description="Disordered" evidence="6">
    <location>
        <begin position="1"/>
        <end position="34"/>
    </location>
</feature>
<keyword evidence="9" id="KW-1185">Reference proteome</keyword>
<dbReference type="InterPro" id="IPR001314">
    <property type="entry name" value="Peptidase_S1A"/>
</dbReference>
<evidence type="ECO:0000256" key="2">
    <source>
        <dbReference type="ARBA" id="ARBA00022525"/>
    </source>
</evidence>
<dbReference type="InterPro" id="IPR018114">
    <property type="entry name" value="TRYPSIN_HIS"/>
</dbReference>
<dbReference type="Pfam" id="PF00089">
    <property type="entry name" value="Trypsin"/>
    <property type="match status" value="1"/>
</dbReference>
<evidence type="ECO:0000256" key="6">
    <source>
        <dbReference type="SAM" id="MobiDB-lite"/>
    </source>
</evidence>
<dbReference type="PRINTS" id="PR00722">
    <property type="entry name" value="CHYMOTRYPSIN"/>
</dbReference>
<evidence type="ECO:0000256" key="5">
    <source>
        <dbReference type="ARBA" id="ARBA00076468"/>
    </source>
</evidence>
<dbReference type="PROSITE" id="PS00134">
    <property type="entry name" value="TRYPSIN_HIS"/>
    <property type="match status" value="1"/>
</dbReference>
<feature type="region of interest" description="Disordered" evidence="6">
    <location>
        <begin position="112"/>
        <end position="150"/>
    </location>
</feature>
<keyword evidence="2" id="KW-0964">Secreted</keyword>
<feature type="domain" description="Peptidase S1" evidence="7">
    <location>
        <begin position="708"/>
        <end position="961"/>
    </location>
</feature>
<feature type="compositionally biased region" description="Basic residues" evidence="6">
    <location>
        <begin position="295"/>
        <end position="306"/>
    </location>
</feature>
<dbReference type="EMBL" id="LJIJ01000039">
    <property type="protein sequence ID" value="ODN04618.1"/>
    <property type="molecule type" value="Genomic_DNA"/>
</dbReference>
<feature type="region of interest" description="Disordered" evidence="6">
    <location>
        <begin position="543"/>
        <end position="641"/>
    </location>
</feature>
<feature type="compositionally biased region" description="Polar residues" evidence="6">
    <location>
        <begin position="577"/>
        <end position="587"/>
    </location>
</feature>
<dbReference type="GO" id="GO:0004252">
    <property type="term" value="F:serine-type endopeptidase activity"/>
    <property type="evidence" value="ECO:0007669"/>
    <property type="project" value="InterPro"/>
</dbReference>
<keyword evidence="3" id="KW-1015">Disulfide bond</keyword>
<feature type="region of interest" description="Disordered" evidence="6">
    <location>
        <begin position="285"/>
        <end position="380"/>
    </location>
</feature>
<dbReference type="PANTHER" id="PTHR24258">
    <property type="entry name" value="SERINE PROTEASE-RELATED"/>
    <property type="match status" value="1"/>
</dbReference>
<evidence type="ECO:0000259" key="7">
    <source>
        <dbReference type="PROSITE" id="PS50240"/>
    </source>
</evidence>
<evidence type="ECO:0000256" key="3">
    <source>
        <dbReference type="ARBA" id="ARBA00023157"/>
    </source>
</evidence>
<evidence type="ECO:0000256" key="1">
    <source>
        <dbReference type="ARBA" id="ARBA00004613"/>
    </source>
</evidence>
<protein>
    <recommendedName>
        <fullName evidence="4">Phenoloxidase-activating factor 2</fullName>
    </recommendedName>
    <alternativeName>
        <fullName evidence="5">Prophenoloxidase-activating factor II</fullName>
    </alternativeName>
</protein>
<comment type="caution">
    <text evidence="8">The sequence shown here is derived from an EMBL/GenBank/DDBJ whole genome shotgun (WGS) entry which is preliminary data.</text>
</comment>
<dbReference type="InterPro" id="IPR001254">
    <property type="entry name" value="Trypsin_dom"/>
</dbReference>
<proteinExistence type="predicted"/>
<evidence type="ECO:0000256" key="4">
    <source>
        <dbReference type="ARBA" id="ARBA00068096"/>
    </source>
</evidence>
<feature type="non-terminal residue" evidence="8">
    <location>
        <position position="1"/>
    </location>
</feature>
<dbReference type="GO" id="GO:0005576">
    <property type="term" value="C:extracellular region"/>
    <property type="evidence" value="ECO:0007669"/>
    <property type="project" value="UniProtKB-SubCell"/>
</dbReference>
<dbReference type="STRING" id="48709.A0A1D2NH67"/>
<accession>A0A1D2NH67</accession>
<dbReference type="InterPro" id="IPR043504">
    <property type="entry name" value="Peptidase_S1_PA_chymotrypsin"/>
</dbReference>
<dbReference type="Gene3D" id="2.40.10.10">
    <property type="entry name" value="Trypsin-like serine proteases"/>
    <property type="match status" value="1"/>
</dbReference>
<dbReference type="SMART" id="SM00020">
    <property type="entry name" value="Tryp_SPc"/>
    <property type="match status" value="1"/>
</dbReference>
<dbReference type="SUPFAM" id="SSF50494">
    <property type="entry name" value="Trypsin-like serine proteases"/>
    <property type="match status" value="1"/>
</dbReference>
<dbReference type="InterPro" id="IPR009003">
    <property type="entry name" value="Peptidase_S1_PA"/>
</dbReference>